<dbReference type="InterPro" id="IPR011701">
    <property type="entry name" value="MFS"/>
</dbReference>
<dbReference type="GO" id="GO:0008270">
    <property type="term" value="F:zinc ion binding"/>
    <property type="evidence" value="ECO:0007669"/>
    <property type="project" value="InterPro"/>
</dbReference>
<feature type="transmembrane region" description="Helical" evidence="5">
    <location>
        <begin position="1351"/>
        <end position="1373"/>
    </location>
</feature>
<dbReference type="Gene3D" id="3.20.20.140">
    <property type="entry name" value="Metal-dependent hydrolases"/>
    <property type="match status" value="1"/>
</dbReference>
<evidence type="ECO:0000256" key="2">
    <source>
        <dbReference type="ARBA" id="ARBA00023180"/>
    </source>
</evidence>
<feature type="transmembrane region" description="Helical" evidence="5">
    <location>
        <begin position="1099"/>
        <end position="1117"/>
    </location>
</feature>
<dbReference type="Gene3D" id="1.20.1250.20">
    <property type="entry name" value="MFS general substrate transporter like domains"/>
    <property type="match status" value="1"/>
</dbReference>
<feature type="transmembrane region" description="Helical" evidence="5">
    <location>
        <begin position="1204"/>
        <end position="1224"/>
    </location>
</feature>
<dbReference type="CDD" id="cd01300">
    <property type="entry name" value="YtcJ_like"/>
    <property type="match status" value="1"/>
</dbReference>
<dbReference type="Pfam" id="PF07969">
    <property type="entry name" value="Amidohydro_3"/>
    <property type="match status" value="1"/>
</dbReference>
<evidence type="ECO:0000256" key="3">
    <source>
        <dbReference type="ARBA" id="ARBA00023242"/>
    </source>
</evidence>
<reference evidence="7" key="1">
    <citation type="journal article" date="2012" name="Mol. Plant Microbe Interact.">
        <title>A highly conserved effector in Fusarium oxysporum is required for full virulence on Arabidopsis.</title>
        <authorList>
            <person name="Thatcher L.F."/>
            <person name="Gardiner D.M."/>
            <person name="Kazan K."/>
            <person name="Manners J."/>
        </authorList>
    </citation>
    <scope>NUCLEOTIDE SEQUENCE [LARGE SCALE GENOMIC DNA]</scope>
    <source>
        <strain evidence="7">Fo5176</strain>
    </source>
</reference>
<keyword evidence="2" id="KW-0325">Glycoprotein</keyword>
<evidence type="ECO:0000256" key="1">
    <source>
        <dbReference type="ARBA" id="ARBA00004141"/>
    </source>
</evidence>
<evidence type="ECO:0000256" key="5">
    <source>
        <dbReference type="SAM" id="Phobius"/>
    </source>
</evidence>
<dbReference type="Gene3D" id="2.30.40.10">
    <property type="entry name" value="Urease, subunit C, domain 1"/>
    <property type="match status" value="1"/>
</dbReference>
<feature type="transmembrane region" description="Helical" evidence="5">
    <location>
        <begin position="1178"/>
        <end position="1198"/>
    </location>
</feature>
<dbReference type="PaxDb" id="5507-FOXG_07479P0"/>
<dbReference type="SUPFAM" id="SSF103473">
    <property type="entry name" value="MFS general substrate transporter"/>
    <property type="match status" value="1"/>
</dbReference>
<feature type="transmembrane region" description="Helical" evidence="5">
    <location>
        <begin position="1413"/>
        <end position="1442"/>
    </location>
</feature>
<dbReference type="SMART" id="SM00066">
    <property type="entry name" value="GAL4"/>
    <property type="match status" value="1"/>
</dbReference>
<dbReference type="PROSITE" id="PS00463">
    <property type="entry name" value="ZN2_CY6_FUNGAL_1"/>
    <property type="match status" value="1"/>
</dbReference>
<dbReference type="PANTHER" id="PTHR22642:SF20">
    <property type="entry name" value="AMIDOHYDROLASE 3 DOMAIN-CONTAINING PROTEIN"/>
    <property type="match status" value="1"/>
</dbReference>
<feature type="compositionally biased region" description="Polar residues" evidence="4">
    <location>
        <begin position="1258"/>
        <end position="1269"/>
    </location>
</feature>
<feature type="transmembrane region" description="Helical" evidence="5">
    <location>
        <begin position="1057"/>
        <end position="1079"/>
    </location>
</feature>
<dbReference type="PROSITE" id="PS50048">
    <property type="entry name" value="ZN2_CY6_FUNGAL_2"/>
    <property type="match status" value="1"/>
</dbReference>
<dbReference type="PANTHER" id="PTHR22642">
    <property type="entry name" value="IMIDAZOLONEPROPIONASE"/>
    <property type="match status" value="1"/>
</dbReference>
<sequence>MSSTILTNARFVGDDDSHRECMIVQGSRIAYIGSENDKAVQDAKSQGAEILDLDNRVVLPGFIDSHVHLLFFGLSQQKLDLGGCKSLQEIRQRITDFAAANPDLPKILCRGWLQSATGGVALASMIDDIDPRPIFIDSNDLHSAWCNTAALKELPIDEIKAKCPEHLTCDEDGNPTGLLAEWAVTAFIWPFLIQSLSMDDKLEALERAVQAYSAEGYTGVIDMAMDAVAWEALQTLRERKGINLHIAAHWFVPYEVDEKVLDEKIQEAIDMHNKFHPSKSPEFCIVGVKLMCDGVVDGCTAALSYPYGASTDLVQPLWPGEAMNHVLSQITKAGMQCAIHAIGDVAVSQAISAIASTNNPTARHRIEHLEMATPEDARRLGSLGITASVQPVHSDPAILEGYEKLVKPSAWKHCFPYKECLDGHANVAIGTDAPTARHLPFPNLYNATTRKSALEPERETVTNGDSALTLEQAVRGATYGAAYSRFAEGWTGRLEKGLRADFMVLPGVVKVDGLLEMKVDETWFGGERVYKNNRVDMMYSRPDQQANFCYPRPPHPVITPTSYSPYLISNSPITMSRSRTGCSTCKRRHRKCDETKPTCLECQKNNLTCEGYALKLQWDVGVASRGRLTGASLPVLGAGNERKRERGLEIDGAEGSFGQFQALPLGQVEASGLGSEVLMDMEYPVIETEEPQWLQRRSDQEKQLFKEFIQKTVFLFYSTSTEDPFPLELQRLALQNEPLYLGLIATHVYNTNPRNPPPLFHDLCNQSLRLFREQLSRFDGTLDGGLINAGVFLCTLHLFQGIPWTAHLNHMMWVYHLFPHSKNAHRIGDLEYRFSLEAMAIMDIPTFVRGRDTPTLGIWGFLRSAQKASSTGLVGGVESVSGLPRSLLDIFGRMAHEDVEKDLADWEGHEGSIPHVHLWEAFRLSGILLSRRQKRTHSGSPSNEILREEYAHILATNSMLYPYTAARLEVTILQTRSTWVQTLRRCGSICDAYRDTPNALILEEILDKALERGDNDVDLDKETKLRGVELSRSEIILVPTPSQDPNDPLNWSKRRKAWNFTLVLAVTVAFFSAIVMQMVLWQQMIIDMHVTYDQLNYGVAFNSAGLALGSFLFIPLARKYGSRPCYILSTGLMAAVSWWSGRMETVGEMYVTNFLSGLAASINETISEITRGTANGFYIMAVMVGQFVCPCIVGVQAAAQDWRWTYYTTGIVLTVLFLLFIFFFEETKFIPVTIGETRNTSSQGTPSLKNPKDDPTQADIQDSDLNSETHPPRLTYKQRMRFITRTDEPLWRNYLVPLKMFLFPHVLFSALQVASCVAFLILLTSSISMIFSAPPYNFNTAGVGLMSLGPFVGNFLGSVYGGVLGDWVVVKLAKRNKGIFEPEMRLYILLLPALLMGGGLVFFGVSADNGWHWIYPSIGGAMFGFGMASMIDISCTIVIDIYQTLTAEAFISVTFIRNIPSIGVPFGVVGWISSIGISKLFIISGCVATLVCLLFIPCAIWGRRVRENTWQMYQSVRELKGAARH</sequence>
<feature type="transmembrane region" description="Helical" evidence="5">
    <location>
        <begin position="1306"/>
        <end position="1331"/>
    </location>
</feature>
<proteinExistence type="predicted"/>
<feature type="domain" description="Zn(2)-C6 fungal-type" evidence="6">
    <location>
        <begin position="581"/>
        <end position="609"/>
    </location>
</feature>
<evidence type="ECO:0000259" key="6">
    <source>
        <dbReference type="PROSITE" id="PS50048"/>
    </source>
</evidence>
<feature type="compositionally biased region" description="Polar residues" evidence="4">
    <location>
        <begin position="1238"/>
        <end position="1248"/>
    </location>
</feature>
<dbReference type="Gene3D" id="4.10.240.10">
    <property type="entry name" value="Zn(2)-C6 fungal-type DNA-binding domain"/>
    <property type="match status" value="1"/>
</dbReference>
<feature type="region of interest" description="Disordered" evidence="4">
    <location>
        <begin position="1238"/>
        <end position="1271"/>
    </location>
</feature>
<dbReference type="STRING" id="660025.F9G1V7"/>
<organism evidence="7">
    <name type="scientific">Fusarium oxysporum (strain Fo5176)</name>
    <name type="common">Fusarium vascular wilt</name>
    <dbReference type="NCBI Taxonomy" id="660025"/>
    <lineage>
        <taxon>Eukaryota</taxon>
        <taxon>Fungi</taxon>
        <taxon>Dikarya</taxon>
        <taxon>Ascomycota</taxon>
        <taxon>Pezizomycotina</taxon>
        <taxon>Sordariomycetes</taxon>
        <taxon>Hypocreomycetidae</taxon>
        <taxon>Hypocreales</taxon>
        <taxon>Nectriaceae</taxon>
        <taxon>Fusarium</taxon>
        <taxon>Fusarium oxysporum species complex</taxon>
    </lineage>
</organism>
<dbReference type="GO" id="GO:0016810">
    <property type="term" value="F:hydrolase activity, acting on carbon-nitrogen (but not peptide) bonds"/>
    <property type="evidence" value="ECO:0007669"/>
    <property type="project" value="InterPro"/>
</dbReference>
<accession>F9G1V7</accession>
<dbReference type="GO" id="GO:0000981">
    <property type="term" value="F:DNA-binding transcription factor activity, RNA polymerase II-specific"/>
    <property type="evidence" value="ECO:0007669"/>
    <property type="project" value="InterPro"/>
</dbReference>
<dbReference type="InterPro" id="IPR013108">
    <property type="entry name" value="Amidohydro_3"/>
</dbReference>
<feature type="transmembrane region" description="Helical" evidence="5">
    <location>
        <begin position="1480"/>
        <end position="1502"/>
    </location>
</feature>
<keyword evidence="5" id="KW-0812">Transmembrane</keyword>
<dbReference type="InterPro" id="IPR033932">
    <property type="entry name" value="YtcJ-like"/>
</dbReference>
<evidence type="ECO:0000256" key="4">
    <source>
        <dbReference type="SAM" id="MobiDB-lite"/>
    </source>
</evidence>
<dbReference type="SUPFAM" id="SSF57701">
    <property type="entry name" value="Zn2/Cys6 DNA-binding domain"/>
    <property type="match status" value="1"/>
</dbReference>
<dbReference type="OrthoDB" id="5215911at2759"/>
<dbReference type="CDD" id="cd00067">
    <property type="entry name" value="GAL4"/>
    <property type="match status" value="1"/>
</dbReference>
<dbReference type="InterPro" id="IPR001138">
    <property type="entry name" value="Zn2Cys6_DnaBD"/>
</dbReference>
<dbReference type="GO" id="GO:0016020">
    <property type="term" value="C:membrane"/>
    <property type="evidence" value="ECO:0007669"/>
    <property type="project" value="UniProtKB-SubCell"/>
</dbReference>
<dbReference type="SUPFAM" id="SSF51338">
    <property type="entry name" value="Composite domain of metallo-dependent hydrolases"/>
    <property type="match status" value="1"/>
</dbReference>
<feature type="transmembrane region" description="Helical" evidence="5">
    <location>
        <begin position="1454"/>
        <end position="1474"/>
    </location>
</feature>
<name>F9G1V7_FUSOF</name>
<dbReference type="Pfam" id="PF00172">
    <property type="entry name" value="Zn_clus"/>
    <property type="match status" value="1"/>
</dbReference>
<dbReference type="GO" id="GO:0022857">
    <property type="term" value="F:transmembrane transporter activity"/>
    <property type="evidence" value="ECO:0007669"/>
    <property type="project" value="InterPro"/>
</dbReference>
<dbReference type="InterPro" id="IPR011059">
    <property type="entry name" value="Metal-dep_hydrolase_composite"/>
</dbReference>
<comment type="caution">
    <text evidence="7">The sequence shown here is derived from an EMBL/GenBank/DDBJ whole genome shotgun (WGS) entry which is preliminary data.</text>
</comment>
<evidence type="ECO:0000313" key="7">
    <source>
        <dbReference type="EMBL" id="EGU76858.1"/>
    </source>
</evidence>
<keyword evidence="5" id="KW-0472">Membrane</keyword>
<dbReference type="InterPro" id="IPR036864">
    <property type="entry name" value="Zn2-C6_fun-type_DNA-bd_sf"/>
</dbReference>
<feature type="transmembrane region" description="Helical" evidence="5">
    <location>
        <begin position="1385"/>
        <end position="1407"/>
    </location>
</feature>
<dbReference type="EMBL" id="AFQF01003169">
    <property type="protein sequence ID" value="EGU76858.1"/>
    <property type="molecule type" value="Genomic_DNA"/>
</dbReference>
<gene>
    <name evidence="7" type="ORF">FOXB_12639</name>
</gene>
<dbReference type="SUPFAM" id="SSF51556">
    <property type="entry name" value="Metallo-dependent hydrolases"/>
    <property type="match status" value="1"/>
</dbReference>
<dbReference type="InterPro" id="IPR036259">
    <property type="entry name" value="MFS_trans_sf"/>
</dbReference>
<dbReference type="Gene3D" id="3.10.310.70">
    <property type="match status" value="1"/>
</dbReference>
<dbReference type="InterPro" id="IPR032466">
    <property type="entry name" value="Metal_Hydrolase"/>
</dbReference>
<keyword evidence="5" id="KW-1133">Transmembrane helix</keyword>
<comment type="subcellular location">
    <subcellularLocation>
        <location evidence="1">Membrane</location>
        <topology evidence="1">Multi-pass membrane protein</topology>
    </subcellularLocation>
</comment>
<dbReference type="Pfam" id="PF07690">
    <property type="entry name" value="MFS_1"/>
    <property type="match status" value="1"/>
</dbReference>
<protein>
    <recommendedName>
        <fullName evidence="6">Zn(2)-C6 fungal-type domain-containing protein</fullName>
    </recommendedName>
</protein>
<keyword evidence="3" id="KW-0539">Nucleus</keyword>